<gene>
    <name evidence="2" type="ORF">G3I67_01265</name>
</gene>
<name>A0A6B2QU62_9BURK</name>
<dbReference type="NCBIfam" id="NF041043">
    <property type="entry name" value="BPSS1780_fam"/>
    <property type="match status" value="1"/>
</dbReference>
<organism evidence="2">
    <name type="scientific">Sheuella amnicola</name>
    <dbReference type="NCBI Taxonomy" id="2707330"/>
    <lineage>
        <taxon>Bacteria</taxon>
        <taxon>Pseudomonadati</taxon>
        <taxon>Pseudomonadota</taxon>
        <taxon>Betaproteobacteria</taxon>
        <taxon>Burkholderiales</taxon>
        <taxon>Alcaligenaceae</taxon>
        <taxon>Sheuella</taxon>
    </lineage>
</organism>
<feature type="transmembrane region" description="Helical" evidence="1">
    <location>
        <begin position="100"/>
        <end position="119"/>
    </location>
</feature>
<feature type="transmembrane region" description="Helical" evidence="1">
    <location>
        <begin position="222"/>
        <end position="242"/>
    </location>
</feature>
<dbReference type="EMBL" id="JAAGRN010000001">
    <property type="protein sequence ID" value="NDY81850.1"/>
    <property type="molecule type" value="Genomic_DNA"/>
</dbReference>
<sequence length="258" mass="28448">MQAVSHPISAGFYWIRDGWKLFRVQPITFLSWGMFLSLVLKAAAVIPPIGPILFVVFLPSINLMTITACKQEASGNRMQLGMWLAPLRVKGVLGRMIRMGVLYFTICLIVGAVSLLPFMDSLSQAVDAAMESKDILPLLSAIRAPLILFASLYAIIASLFWYAPVLSGWYDTSLIQSLFYSWIACWRNKGAFVIYGLLWLGIFFGIDLLAGLMISAGISESIALTLQMPLNIVGVSVLYCSFYPNFVSVFSQSDHPAA</sequence>
<comment type="caution">
    <text evidence="2">The sequence shown here is derived from an EMBL/GenBank/DDBJ whole genome shotgun (WGS) entry which is preliminary data.</text>
</comment>
<dbReference type="RefSeq" id="WP_163651148.1">
    <property type="nucleotide sequence ID" value="NZ_JAAGRN010000001.1"/>
</dbReference>
<feature type="transmembrane region" description="Helical" evidence="1">
    <location>
        <begin position="146"/>
        <end position="170"/>
    </location>
</feature>
<feature type="transmembrane region" description="Helical" evidence="1">
    <location>
        <begin position="191"/>
        <end position="216"/>
    </location>
</feature>
<dbReference type="InterPro" id="IPR047798">
    <property type="entry name" value="BPSS1780-like"/>
</dbReference>
<protein>
    <recommendedName>
        <fullName evidence="3">Transmembrane protein</fullName>
    </recommendedName>
</protein>
<proteinExistence type="predicted"/>
<feature type="transmembrane region" description="Helical" evidence="1">
    <location>
        <begin position="21"/>
        <end position="43"/>
    </location>
</feature>
<keyword evidence="1" id="KW-0812">Transmembrane</keyword>
<feature type="transmembrane region" description="Helical" evidence="1">
    <location>
        <begin position="49"/>
        <end position="69"/>
    </location>
</feature>
<dbReference type="AlphaFoldDB" id="A0A6B2QU62"/>
<accession>A0A6B2QU62</accession>
<keyword evidence="1" id="KW-1133">Transmembrane helix</keyword>
<evidence type="ECO:0008006" key="3">
    <source>
        <dbReference type="Google" id="ProtNLM"/>
    </source>
</evidence>
<evidence type="ECO:0000313" key="2">
    <source>
        <dbReference type="EMBL" id="NDY81850.1"/>
    </source>
</evidence>
<evidence type="ECO:0000256" key="1">
    <source>
        <dbReference type="SAM" id="Phobius"/>
    </source>
</evidence>
<reference evidence="2" key="1">
    <citation type="submission" date="2020-02" db="EMBL/GenBank/DDBJ databases">
        <authorList>
            <person name="Chen W.-M."/>
        </authorList>
    </citation>
    <scope>NUCLEOTIDE SEQUENCE</scope>
    <source>
        <strain evidence="2">NBD-18</strain>
    </source>
</reference>
<keyword evidence="1" id="KW-0472">Membrane</keyword>